<dbReference type="PANTHER" id="PTHR21256">
    <property type="entry name" value="HISTIDINOL DEHYDROGENASE HDH"/>
    <property type="match status" value="1"/>
</dbReference>
<dbReference type="SUPFAM" id="SSF53720">
    <property type="entry name" value="ALDH-like"/>
    <property type="match status" value="1"/>
</dbReference>
<dbReference type="GO" id="GO:0000105">
    <property type="term" value="P:L-histidine biosynthetic process"/>
    <property type="evidence" value="ECO:0007669"/>
    <property type="project" value="TreeGrafter"/>
</dbReference>
<evidence type="ECO:0008006" key="3">
    <source>
        <dbReference type="Google" id="ProtNLM"/>
    </source>
</evidence>
<gene>
    <name evidence="2" type="ORF">METZ01_LOCUS156717</name>
</gene>
<evidence type="ECO:0000313" key="2">
    <source>
        <dbReference type="EMBL" id="SVB03863.1"/>
    </source>
</evidence>
<protein>
    <recommendedName>
        <fullName evidence="3">Histidinol dehydrogenase</fullName>
    </recommendedName>
</protein>
<reference evidence="2" key="1">
    <citation type="submission" date="2018-05" db="EMBL/GenBank/DDBJ databases">
        <authorList>
            <person name="Lanie J.A."/>
            <person name="Ng W.-L."/>
            <person name="Kazmierczak K.M."/>
            <person name="Andrzejewski T.M."/>
            <person name="Davidsen T.M."/>
            <person name="Wayne K.J."/>
            <person name="Tettelin H."/>
            <person name="Glass J.I."/>
            <person name="Rusch D."/>
            <person name="Podicherti R."/>
            <person name="Tsui H.-C.T."/>
            <person name="Winkler M.E."/>
        </authorList>
    </citation>
    <scope>NUCLEOTIDE SEQUENCE</scope>
</reference>
<keyword evidence="1" id="KW-0560">Oxidoreductase</keyword>
<dbReference type="Gene3D" id="1.20.5.1300">
    <property type="match status" value="1"/>
</dbReference>
<dbReference type="PANTHER" id="PTHR21256:SF2">
    <property type="entry name" value="HISTIDINE BIOSYNTHESIS TRIFUNCTIONAL PROTEIN"/>
    <property type="match status" value="1"/>
</dbReference>
<dbReference type="GO" id="GO:0051287">
    <property type="term" value="F:NAD binding"/>
    <property type="evidence" value="ECO:0007669"/>
    <property type="project" value="InterPro"/>
</dbReference>
<dbReference type="Pfam" id="PF00815">
    <property type="entry name" value="Histidinol_dh"/>
    <property type="match status" value="1"/>
</dbReference>
<dbReference type="InterPro" id="IPR012131">
    <property type="entry name" value="Hstdl_DH"/>
</dbReference>
<dbReference type="GO" id="GO:0046872">
    <property type="term" value="F:metal ion binding"/>
    <property type="evidence" value="ECO:0007669"/>
    <property type="project" value="InterPro"/>
</dbReference>
<evidence type="ECO:0000256" key="1">
    <source>
        <dbReference type="ARBA" id="ARBA00023002"/>
    </source>
</evidence>
<accession>A0A382AS42</accession>
<dbReference type="InterPro" id="IPR016161">
    <property type="entry name" value="Ald_DH/histidinol_DH"/>
</dbReference>
<dbReference type="Gene3D" id="3.40.50.1980">
    <property type="entry name" value="Nitrogenase molybdenum iron protein domain"/>
    <property type="match status" value="1"/>
</dbReference>
<feature type="non-terminal residue" evidence="2">
    <location>
        <position position="1"/>
    </location>
</feature>
<dbReference type="GO" id="GO:0004399">
    <property type="term" value="F:histidinol dehydrogenase activity"/>
    <property type="evidence" value="ECO:0007669"/>
    <property type="project" value="TreeGrafter"/>
</dbReference>
<name>A0A382AS42_9ZZZZ</name>
<proteinExistence type="predicted"/>
<dbReference type="EMBL" id="UINC01026431">
    <property type="protein sequence ID" value="SVB03863.1"/>
    <property type="molecule type" value="Genomic_DNA"/>
</dbReference>
<sequence>IRNAGAIFLGPNTPEPVGDYFAGPNHTLPTSGCAKFSSPLGVQDFVKTSSVISYSAERLQSQGEQIIRFAEEEELFSHAAAIQARLDNL</sequence>
<dbReference type="AlphaFoldDB" id="A0A382AS42"/>
<dbReference type="GO" id="GO:0005829">
    <property type="term" value="C:cytosol"/>
    <property type="evidence" value="ECO:0007669"/>
    <property type="project" value="TreeGrafter"/>
</dbReference>
<organism evidence="2">
    <name type="scientific">marine metagenome</name>
    <dbReference type="NCBI Taxonomy" id="408172"/>
    <lineage>
        <taxon>unclassified sequences</taxon>
        <taxon>metagenomes</taxon>
        <taxon>ecological metagenomes</taxon>
    </lineage>
</organism>